<dbReference type="EC" id="3.1.3.12" evidence="4"/>
<dbReference type="NCBIfam" id="TIGR01484">
    <property type="entry name" value="HAD-SF-IIB"/>
    <property type="match status" value="1"/>
</dbReference>
<evidence type="ECO:0000256" key="5">
    <source>
        <dbReference type="SAM" id="Phobius"/>
    </source>
</evidence>
<evidence type="ECO:0000313" key="6">
    <source>
        <dbReference type="EMBL" id="MFD2181271.1"/>
    </source>
</evidence>
<evidence type="ECO:0000256" key="3">
    <source>
        <dbReference type="ARBA" id="ARBA00022801"/>
    </source>
</evidence>
<dbReference type="InterPro" id="IPR023214">
    <property type="entry name" value="HAD_sf"/>
</dbReference>
<dbReference type="PANTHER" id="PTHR43768:SF3">
    <property type="entry name" value="TREHALOSE 6-PHOSPHATE PHOSPHATASE"/>
    <property type="match status" value="1"/>
</dbReference>
<dbReference type="InterPro" id="IPR003337">
    <property type="entry name" value="Trehalose_PPase"/>
</dbReference>
<comment type="similarity">
    <text evidence="2 4">Belongs to the trehalose phosphatase family.</text>
</comment>
<dbReference type="NCBIfam" id="TIGR00685">
    <property type="entry name" value="T6PP"/>
    <property type="match status" value="1"/>
</dbReference>
<comment type="catalytic activity">
    <reaction evidence="4">
        <text>alpha,alpha-trehalose 6-phosphate + H2O = alpha,alpha-trehalose + phosphate</text>
        <dbReference type="Rhea" id="RHEA:23420"/>
        <dbReference type="ChEBI" id="CHEBI:15377"/>
        <dbReference type="ChEBI" id="CHEBI:16551"/>
        <dbReference type="ChEBI" id="CHEBI:43474"/>
        <dbReference type="ChEBI" id="CHEBI:58429"/>
        <dbReference type="EC" id="3.1.3.12"/>
    </reaction>
</comment>
<dbReference type="InterPro" id="IPR044651">
    <property type="entry name" value="OTSB-like"/>
</dbReference>
<evidence type="ECO:0000256" key="1">
    <source>
        <dbReference type="ARBA" id="ARBA00005199"/>
    </source>
</evidence>
<name>A0ABW5AGE3_9BRAD</name>
<dbReference type="SUPFAM" id="SSF56784">
    <property type="entry name" value="HAD-like"/>
    <property type="match status" value="1"/>
</dbReference>
<comment type="function">
    <text evidence="4">Removes the phosphate from trehalose 6-phosphate to produce free trehalose.</text>
</comment>
<dbReference type="Pfam" id="PF02358">
    <property type="entry name" value="Trehalose_PPase"/>
    <property type="match status" value="1"/>
</dbReference>
<dbReference type="Gene3D" id="3.30.70.1020">
    <property type="entry name" value="Trehalose-6-phosphate phosphatase related protein, domain 2"/>
    <property type="match status" value="1"/>
</dbReference>
<evidence type="ECO:0000256" key="2">
    <source>
        <dbReference type="ARBA" id="ARBA00008770"/>
    </source>
</evidence>
<reference evidence="7" key="1">
    <citation type="journal article" date="2019" name="Int. J. Syst. Evol. Microbiol.">
        <title>The Global Catalogue of Microorganisms (GCM) 10K type strain sequencing project: providing services to taxonomists for standard genome sequencing and annotation.</title>
        <authorList>
            <consortium name="The Broad Institute Genomics Platform"/>
            <consortium name="The Broad Institute Genome Sequencing Center for Infectious Disease"/>
            <person name="Wu L."/>
            <person name="Ma J."/>
        </authorList>
    </citation>
    <scope>NUCLEOTIDE SEQUENCE [LARGE SCALE GENOMIC DNA]</scope>
    <source>
        <strain evidence="7">CGMCC 1.6774</strain>
    </source>
</reference>
<keyword evidence="3 4" id="KW-0378">Hydrolase</keyword>
<organism evidence="6 7">
    <name type="scientific">Rhodoplanes azumiensis</name>
    <dbReference type="NCBI Taxonomy" id="1897628"/>
    <lineage>
        <taxon>Bacteria</taxon>
        <taxon>Pseudomonadati</taxon>
        <taxon>Pseudomonadota</taxon>
        <taxon>Alphaproteobacteria</taxon>
        <taxon>Hyphomicrobiales</taxon>
        <taxon>Nitrobacteraceae</taxon>
        <taxon>Rhodoplanes</taxon>
    </lineage>
</organism>
<feature type="transmembrane region" description="Helical" evidence="5">
    <location>
        <begin position="45"/>
        <end position="63"/>
    </location>
</feature>
<comment type="cofactor">
    <cofactor evidence="4">
        <name>Mg(2+)</name>
        <dbReference type="ChEBI" id="CHEBI:18420"/>
    </cofactor>
</comment>
<sequence length="347" mass="36447">MSAIVAREIRALTIAVFSALAAGPGGVAGPWLVGTLIDSGSRAGGFAGYPFGAALMVAATAVHRRWGLAAERRSLAVVARPLAAVDRTRWSDRMTRAGTMMPAAEAIDLDTMALLLDIDGTLLDFAPTPREVWVPPTLRRTLGALLARTDGALALVSGRALADLDLLFAPLELPAIGGHGAELRVAAGERSDPARTPALDPMVKRKLASVAELGPGVLIEDKGYSLALHWRLAPDKGDAVIAMVRSICDSFPDLPLEALPGKAVIEVKSATFDKATAVAELMQRPPFAGRRPVFLGDDVTDERVFPILPPLGGFGFAVGRDIPGTAGSFADPTAVRAWLDGLLERET</sequence>
<accession>A0ABW5AGE3</accession>
<keyword evidence="5" id="KW-1133">Transmembrane helix</keyword>
<dbReference type="RefSeq" id="WP_378476464.1">
    <property type="nucleotide sequence ID" value="NZ_JBHUIW010000003.1"/>
</dbReference>
<comment type="pathway">
    <text evidence="1 4">Glycan biosynthesis; trehalose biosynthesis.</text>
</comment>
<evidence type="ECO:0000313" key="7">
    <source>
        <dbReference type="Proteomes" id="UP001597314"/>
    </source>
</evidence>
<protein>
    <recommendedName>
        <fullName evidence="4">Trehalose 6-phosphate phosphatase</fullName>
        <ecNumber evidence="4">3.1.3.12</ecNumber>
    </recommendedName>
</protein>
<keyword evidence="5" id="KW-0812">Transmembrane</keyword>
<gene>
    <name evidence="6" type="primary">otsB</name>
    <name evidence="6" type="ORF">ACFSOX_03830</name>
</gene>
<dbReference type="CDD" id="cd01627">
    <property type="entry name" value="HAD_TPP"/>
    <property type="match status" value="1"/>
</dbReference>
<feature type="transmembrane region" description="Helical" evidence="5">
    <location>
        <begin position="12"/>
        <end position="33"/>
    </location>
</feature>
<keyword evidence="4" id="KW-0460">Magnesium</keyword>
<dbReference type="PANTHER" id="PTHR43768">
    <property type="entry name" value="TREHALOSE 6-PHOSPHATE PHOSPHATASE"/>
    <property type="match status" value="1"/>
</dbReference>
<keyword evidence="5" id="KW-0472">Membrane</keyword>
<dbReference type="GO" id="GO:0004805">
    <property type="term" value="F:trehalose-phosphatase activity"/>
    <property type="evidence" value="ECO:0007669"/>
    <property type="project" value="UniProtKB-EC"/>
</dbReference>
<dbReference type="InterPro" id="IPR006379">
    <property type="entry name" value="HAD-SF_hydro_IIB"/>
</dbReference>
<proteinExistence type="inferred from homology"/>
<comment type="caution">
    <text evidence="6">The sequence shown here is derived from an EMBL/GenBank/DDBJ whole genome shotgun (WGS) entry which is preliminary data.</text>
</comment>
<keyword evidence="4" id="KW-0479">Metal-binding</keyword>
<dbReference type="Gene3D" id="3.40.50.1000">
    <property type="entry name" value="HAD superfamily/HAD-like"/>
    <property type="match status" value="1"/>
</dbReference>
<dbReference type="InterPro" id="IPR036412">
    <property type="entry name" value="HAD-like_sf"/>
</dbReference>
<evidence type="ECO:0000256" key="4">
    <source>
        <dbReference type="RuleBase" id="RU361117"/>
    </source>
</evidence>
<dbReference type="EMBL" id="JBHUIW010000003">
    <property type="protein sequence ID" value="MFD2181271.1"/>
    <property type="molecule type" value="Genomic_DNA"/>
</dbReference>
<keyword evidence="7" id="KW-1185">Reference proteome</keyword>
<dbReference type="Proteomes" id="UP001597314">
    <property type="component" value="Unassembled WGS sequence"/>
</dbReference>